<protein>
    <recommendedName>
        <fullName evidence="3">Type VI secretion system lipoprotein TssJ</fullName>
    </recommendedName>
</protein>
<dbReference type="InterPro" id="IPR038706">
    <property type="entry name" value="Type_VI_SciN-like_sf"/>
</dbReference>
<dbReference type="NCBIfam" id="TIGR03352">
    <property type="entry name" value="VI_chp_3"/>
    <property type="match status" value="1"/>
</dbReference>
<dbReference type="InterPro" id="IPR017734">
    <property type="entry name" value="T6SS_SciN"/>
</dbReference>
<dbReference type="PANTHER" id="PTHR37625">
    <property type="entry name" value="OUTER MEMBRANE LIPOPROTEIN-RELATED"/>
    <property type="match status" value="1"/>
</dbReference>
<accession>A0ABM9JTC0</accession>
<evidence type="ECO:0000313" key="2">
    <source>
        <dbReference type="Proteomes" id="UP001189813"/>
    </source>
</evidence>
<reference evidence="1 2" key="1">
    <citation type="submission" date="2023-07" db="EMBL/GenBank/DDBJ databases">
        <authorList>
            <person name="Peeters C."/>
        </authorList>
    </citation>
    <scope>NUCLEOTIDE SEQUENCE [LARGE SCALE GENOMIC DNA]</scope>
    <source>
        <strain evidence="1 2">LMG 19083</strain>
    </source>
</reference>
<dbReference type="EMBL" id="CATZBU010000012">
    <property type="protein sequence ID" value="CAJ0803658.1"/>
    <property type="molecule type" value="Genomic_DNA"/>
</dbReference>
<dbReference type="Pfam" id="PF12790">
    <property type="entry name" value="T6SS-SciN"/>
    <property type="match status" value="1"/>
</dbReference>
<dbReference type="RefSeq" id="WP_316667776.1">
    <property type="nucleotide sequence ID" value="NZ_CATZBU010000012.1"/>
</dbReference>
<name>A0ABM9JTC0_9RALS</name>
<proteinExistence type="predicted"/>
<evidence type="ECO:0008006" key="3">
    <source>
        <dbReference type="Google" id="ProtNLM"/>
    </source>
</evidence>
<dbReference type="PANTHER" id="PTHR37625:SF4">
    <property type="entry name" value="OUTER MEMBRANE LIPOPROTEIN"/>
    <property type="match status" value="1"/>
</dbReference>
<dbReference type="PROSITE" id="PS51257">
    <property type="entry name" value="PROKAR_LIPOPROTEIN"/>
    <property type="match status" value="1"/>
</dbReference>
<gene>
    <name evidence="1" type="ORF">LMG19083_03923</name>
</gene>
<organism evidence="1 2">
    <name type="scientific">Ralstonia psammae</name>
    <dbReference type="NCBI Taxonomy" id="3058598"/>
    <lineage>
        <taxon>Bacteria</taxon>
        <taxon>Pseudomonadati</taxon>
        <taxon>Pseudomonadota</taxon>
        <taxon>Betaproteobacteria</taxon>
        <taxon>Burkholderiales</taxon>
        <taxon>Burkholderiaceae</taxon>
        <taxon>Ralstonia</taxon>
    </lineage>
</organism>
<dbReference type="Proteomes" id="UP001189813">
    <property type="component" value="Unassembled WGS sequence"/>
</dbReference>
<comment type="caution">
    <text evidence="1">The sequence shown here is derived from an EMBL/GenBank/DDBJ whole genome shotgun (WGS) entry which is preliminary data.</text>
</comment>
<sequence>MLLYTWRRQVRHHHHHHDFIALACVVLALLAGCASTPPQNEQMKLDLEIEAKSTVNPDDKDRASPVLVRVYDLKSENAFENADYFSLDKNDKTLLNQDLLVRDEFILRPGDSRDIERKLNPETKAIGFLVGYRDLGKATWRVVHKLPPAPEAAWYRAVVPARKIKLQVVLDQQSITLTKPD</sequence>
<dbReference type="Gene3D" id="2.60.40.4150">
    <property type="entry name" value="Type VI secretion system, lipoprotein SciN"/>
    <property type="match status" value="1"/>
</dbReference>
<keyword evidence="2" id="KW-1185">Reference proteome</keyword>
<evidence type="ECO:0000313" key="1">
    <source>
        <dbReference type="EMBL" id="CAJ0803658.1"/>
    </source>
</evidence>